<gene>
    <name evidence="6" type="ORF">ACH4WX_18010</name>
</gene>
<dbReference type="InterPro" id="IPR023213">
    <property type="entry name" value="CAT-like_dom_sf"/>
</dbReference>
<organism evidence="6 7">
    <name type="scientific">Nocardia carnea</name>
    <dbReference type="NCBI Taxonomy" id="37328"/>
    <lineage>
        <taxon>Bacteria</taxon>
        <taxon>Bacillati</taxon>
        <taxon>Actinomycetota</taxon>
        <taxon>Actinomycetes</taxon>
        <taxon>Mycobacteriales</taxon>
        <taxon>Nocardiaceae</taxon>
        <taxon>Nocardia</taxon>
    </lineage>
</organism>
<dbReference type="Pfam" id="PF13193">
    <property type="entry name" value="AMP-binding_C"/>
    <property type="match status" value="1"/>
</dbReference>
<dbReference type="SUPFAM" id="SSF47336">
    <property type="entry name" value="ACP-like"/>
    <property type="match status" value="1"/>
</dbReference>
<feature type="domain" description="Carrier" evidence="5">
    <location>
        <begin position="994"/>
        <end position="1069"/>
    </location>
</feature>
<dbReference type="PROSITE" id="PS50075">
    <property type="entry name" value="CARRIER"/>
    <property type="match status" value="1"/>
</dbReference>
<comment type="caution">
    <text evidence="6">The sequence shown here is derived from an EMBL/GenBank/DDBJ whole genome shotgun (WGS) entry which is preliminary data.</text>
</comment>
<evidence type="ECO:0000259" key="5">
    <source>
        <dbReference type="PROSITE" id="PS50075"/>
    </source>
</evidence>
<dbReference type="Gene3D" id="3.30.300.30">
    <property type="match status" value="1"/>
</dbReference>
<dbReference type="SMART" id="SM00823">
    <property type="entry name" value="PKS_PP"/>
    <property type="match status" value="1"/>
</dbReference>
<dbReference type="PANTHER" id="PTHR45527:SF1">
    <property type="entry name" value="FATTY ACID SYNTHASE"/>
    <property type="match status" value="1"/>
</dbReference>
<dbReference type="Proteomes" id="UP001611263">
    <property type="component" value="Unassembled WGS sequence"/>
</dbReference>
<dbReference type="PROSITE" id="PS00455">
    <property type="entry name" value="AMP_BINDING"/>
    <property type="match status" value="1"/>
</dbReference>
<dbReference type="RefSeq" id="WP_051157122.1">
    <property type="nucleotide sequence ID" value="NZ_JBIRUQ010000004.1"/>
</dbReference>
<evidence type="ECO:0000256" key="3">
    <source>
        <dbReference type="ARBA" id="ARBA00022553"/>
    </source>
</evidence>
<proteinExistence type="predicted"/>
<dbReference type="Gene3D" id="3.30.559.30">
    <property type="entry name" value="Nonribosomal peptide synthetase, condensation domain"/>
    <property type="match status" value="2"/>
</dbReference>
<dbReference type="Gene3D" id="3.30.559.10">
    <property type="entry name" value="Chloramphenicol acetyltransferase-like domain"/>
    <property type="match status" value="2"/>
</dbReference>
<sequence length="1521" mass="163285">MSIIANDANRAARPDEGDGTLPNRYPLSSGQRRAWFLQTRDPGDTALNLPVGYRLHGALDSERLRAAVRSVVDRHEILRTTYGLESDGEPYQQVRTDLPLQWQEHDLTGLAAEPARRRAEVFTRRALARPFDPAAETPLRVTLIRLAASEYLLLLVVHTIAWDDESASVFAADLSVAYNGTALAAQPVRFAEQSVEAAGGVAAILPVHAPTAEGPAGDTVPLDGPEYWRQALTPLPEALELPGRPVLREVGPAAVDTMSRPLPDHLLDLARKAATESETGETTVLLAAFAALVHRYTGAGDFLVAVPADTRGPQTSGMIGYFGNTVLIRATPRPEQSFAEFHTGLAATVADGHAYRHIGIDEVVHAINPDRTSARDGLEQLARIGFGVREPIAVPELAGVHATLEMSGSPDARVPLRITVVPDRDRPRVVAECRSGQLDRMLVEQLLDHYVQLLDSALHDPAGRLGELDLFGDRDRAALLARSHGELVPEAPATLIALVEQRVAAAGDATAVVAPAAADGADLELSYRELNSRANRLARGLVAQGIGTDDLVAVRIANSTEFVVAVLGVLKAGAAYLPIDPSYPDQRIDFLDRDARPRLVLGRAELAAAEESAADLPGHDLSDSERMRPLRPGNLAYVIYTSGSTGTPKGVGVAHAAIADHLRGFGAEWDMTAQDRLLQSSSVSFDASLLDIFVTLSLGACLVIPKPDALRDIPYISELIGRYGVTVLHMVPSLLSTFLLLPEVTEWRALRRVPVGGEALLGEVADRFAGVFDAELRNHYGPTEAVVSATHLTVRGPQGTGMVPVGVPNRNVYVYVLDNRLQLVPDGVLGEIYLGGVQLARGYLHRPGLTAERFVADPFLPGQRLYRTGDLARRNSRGEIEFAGRADEQVKVRGHRIESGEVQAALSAHPAVGACAVVAFQEPVTGTALAAYLVPAAGTVDVAEVRAFAARSLPDYMLPTAWAVLAEIPLTEHGKLDKRALPEPRRFGTGRRRPPSSPTEVRLAGLFGTLFGCADIGADDSFFELGGHSLLANRLILLIREEFGVEIDVRAPFDTPTVSGLAALVDATPVTATGRPELDRRPRPERIPLSYNQQAVLAGGDTGPVRLVAHMDGPLDREALTAAFHDVFERYEILRTVPAPVGDEWYQVVRSGLLPDMTVIEATEEQRSGCAPAVRFDRATEPLLQSLLYVLGKDRYVLELTADRFVADEWSLRIVLTDLATAYRSRAGNGSAPRWPGPAVDYADYTLWQSTVVESAGPQLQQLRAGLRGMLEPPQVQVTSPAAEPARSVEFTVPGALRRRLRAHAETVGASEYMLYQAVVAALLHALGAGVDIALGAPLSGRADSAVAEVAGPLSTAAVLRHDLSGDPTLRTVLDRARGTAFGVYGGHDMLIDAIAPAVLPGRSPYELCRAVVDFGELCPPQQIWLGDEVAVRITDSAAEIAHRLVFAFGSTGDGGLQVTVRAEAARHDRQTTELLARYLEELLTTFVESPDIPVSEAVALDAPRALWTTDGGLTLEPSGS</sequence>
<keyword evidence="2" id="KW-0596">Phosphopantetheine</keyword>
<dbReference type="InterPro" id="IPR000873">
    <property type="entry name" value="AMP-dep_synth/lig_dom"/>
</dbReference>
<dbReference type="InterPro" id="IPR025110">
    <property type="entry name" value="AMP-bd_C"/>
</dbReference>
<evidence type="ECO:0000256" key="1">
    <source>
        <dbReference type="ARBA" id="ARBA00001957"/>
    </source>
</evidence>
<dbReference type="Pfam" id="PF00550">
    <property type="entry name" value="PP-binding"/>
    <property type="match status" value="1"/>
</dbReference>
<evidence type="ECO:0000256" key="4">
    <source>
        <dbReference type="SAM" id="MobiDB-lite"/>
    </source>
</evidence>
<dbReference type="InterPro" id="IPR020845">
    <property type="entry name" value="AMP-binding_CS"/>
</dbReference>
<dbReference type="PANTHER" id="PTHR45527">
    <property type="entry name" value="NONRIBOSOMAL PEPTIDE SYNTHETASE"/>
    <property type="match status" value="1"/>
</dbReference>
<dbReference type="Gene3D" id="3.40.50.980">
    <property type="match status" value="2"/>
</dbReference>
<dbReference type="InterPro" id="IPR009081">
    <property type="entry name" value="PP-bd_ACP"/>
</dbReference>
<dbReference type="EMBL" id="JBIRUQ010000004">
    <property type="protein sequence ID" value="MFI1462614.1"/>
    <property type="molecule type" value="Genomic_DNA"/>
</dbReference>
<comment type="cofactor">
    <cofactor evidence="1">
        <name>pantetheine 4'-phosphate</name>
        <dbReference type="ChEBI" id="CHEBI:47942"/>
    </cofactor>
</comment>
<feature type="region of interest" description="Disordered" evidence="4">
    <location>
        <begin position="1"/>
        <end position="25"/>
    </location>
</feature>
<dbReference type="CDD" id="cd05930">
    <property type="entry name" value="A_NRPS"/>
    <property type="match status" value="1"/>
</dbReference>
<dbReference type="SUPFAM" id="SSF52777">
    <property type="entry name" value="CoA-dependent acyltransferases"/>
    <property type="match status" value="4"/>
</dbReference>
<dbReference type="Pfam" id="PF00501">
    <property type="entry name" value="AMP-binding"/>
    <property type="match status" value="1"/>
</dbReference>
<dbReference type="Gene3D" id="1.10.1200.10">
    <property type="entry name" value="ACP-like"/>
    <property type="match status" value="1"/>
</dbReference>
<accession>A0ABW7TNK9</accession>
<evidence type="ECO:0000313" key="7">
    <source>
        <dbReference type="Proteomes" id="UP001611263"/>
    </source>
</evidence>
<dbReference type="GeneID" id="93503638"/>
<keyword evidence="7" id="KW-1185">Reference proteome</keyword>
<dbReference type="Pfam" id="PF00668">
    <property type="entry name" value="Condensation"/>
    <property type="match status" value="3"/>
</dbReference>
<dbReference type="SUPFAM" id="SSF56801">
    <property type="entry name" value="Acetyl-CoA synthetase-like"/>
    <property type="match status" value="1"/>
</dbReference>
<reference evidence="6 7" key="1">
    <citation type="submission" date="2024-10" db="EMBL/GenBank/DDBJ databases">
        <title>The Natural Products Discovery Center: Release of the First 8490 Sequenced Strains for Exploring Actinobacteria Biosynthetic Diversity.</title>
        <authorList>
            <person name="Kalkreuter E."/>
            <person name="Kautsar S.A."/>
            <person name="Yang D."/>
            <person name="Bader C.D."/>
            <person name="Teijaro C.N."/>
            <person name="Fluegel L."/>
            <person name="Davis C.M."/>
            <person name="Simpson J.R."/>
            <person name="Lauterbach L."/>
            <person name="Steele A.D."/>
            <person name="Gui C."/>
            <person name="Meng S."/>
            <person name="Li G."/>
            <person name="Viehrig K."/>
            <person name="Ye F."/>
            <person name="Su P."/>
            <person name="Kiefer A.F."/>
            <person name="Nichols A."/>
            <person name="Cepeda A.J."/>
            <person name="Yan W."/>
            <person name="Fan B."/>
            <person name="Jiang Y."/>
            <person name="Adhikari A."/>
            <person name="Zheng C.-J."/>
            <person name="Schuster L."/>
            <person name="Cowan T.M."/>
            <person name="Smanski M.J."/>
            <person name="Chevrette M.G."/>
            <person name="De Carvalho L.P.S."/>
            <person name="Shen B."/>
        </authorList>
    </citation>
    <scope>NUCLEOTIDE SEQUENCE [LARGE SCALE GENOMIC DNA]</scope>
    <source>
        <strain evidence="6 7">NPDC020568</strain>
    </source>
</reference>
<dbReference type="InterPro" id="IPR036736">
    <property type="entry name" value="ACP-like_sf"/>
</dbReference>
<keyword evidence="3" id="KW-0597">Phosphoprotein</keyword>
<evidence type="ECO:0000256" key="2">
    <source>
        <dbReference type="ARBA" id="ARBA00022450"/>
    </source>
</evidence>
<name>A0ABW7TNK9_9NOCA</name>
<protein>
    <submittedName>
        <fullName evidence="6">Non-ribosomal peptide synthetase</fullName>
    </submittedName>
</protein>
<dbReference type="NCBIfam" id="TIGR01733">
    <property type="entry name" value="AA-adenyl-dom"/>
    <property type="match status" value="1"/>
</dbReference>
<dbReference type="InterPro" id="IPR045851">
    <property type="entry name" value="AMP-bd_C_sf"/>
</dbReference>
<dbReference type="InterPro" id="IPR020806">
    <property type="entry name" value="PKS_PP-bd"/>
</dbReference>
<dbReference type="InterPro" id="IPR001242">
    <property type="entry name" value="Condensation_dom"/>
</dbReference>
<dbReference type="InterPro" id="IPR010071">
    <property type="entry name" value="AA_adenyl_dom"/>
</dbReference>
<evidence type="ECO:0000313" key="6">
    <source>
        <dbReference type="EMBL" id="MFI1462614.1"/>
    </source>
</evidence>
<dbReference type="Gene3D" id="2.30.38.10">
    <property type="entry name" value="Luciferase, Domain 3"/>
    <property type="match status" value="1"/>
</dbReference>